<gene>
    <name evidence="1" type="ORF">CLP_3075</name>
</gene>
<dbReference type="HOGENOM" id="CLU_1802726_0_0_9"/>
<evidence type="ECO:0000313" key="1">
    <source>
        <dbReference type="EMBL" id="EEP53988.1"/>
    </source>
</evidence>
<sequence length="143" mass="16699">MNSYFEDVFRDNAHSAEECGIPLHIFYNRLEYGFDVESAKKYPAPTWSLLDVVINGVNYSGYAQVADNFNIPYVTMARCLNDMWELEDIVQYANCIDKGVVYKGKWYPNTIELAEEYNISYEEFCKQKANPRITKLHQILKDN</sequence>
<proteinExistence type="predicted"/>
<dbReference type="RefSeq" id="WP_003408568.1">
    <property type="nucleotide sequence ID" value="NZ_ACOM01000005.1"/>
</dbReference>
<protein>
    <submittedName>
        <fullName evidence="1">Uncharacterized protein</fullName>
    </submittedName>
</protein>
<dbReference type="Proteomes" id="UP000003081">
    <property type="component" value="Unassembled WGS sequence"/>
</dbReference>
<comment type="caution">
    <text evidence="1">The sequence shown here is derived from an EMBL/GenBank/DDBJ whole genome shotgun (WGS) entry which is preliminary data.</text>
</comment>
<dbReference type="EMBL" id="ACOM01000005">
    <property type="protein sequence ID" value="EEP53988.1"/>
    <property type="molecule type" value="Genomic_DNA"/>
</dbReference>
<dbReference type="AlphaFoldDB" id="C4IHB5"/>
<name>C4IHB5_CLOBU</name>
<accession>C4IHB5</accession>
<reference evidence="1 2" key="1">
    <citation type="submission" date="2009-08" db="EMBL/GenBank/DDBJ databases">
        <authorList>
            <person name="Shrivastava S."/>
            <person name="Brinkac L.B."/>
            <person name="Brown J.L."/>
            <person name="Bruce D.B."/>
            <person name="Detter C."/>
            <person name="Green L.D."/>
            <person name="Munk C.A."/>
            <person name="Rogers Y.C."/>
            <person name="Tapia R."/>
            <person name="Sims D.R."/>
            <person name="Smith L.A."/>
            <person name="Smith T.J."/>
            <person name="Sutton G."/>
            <person name="Brettin T."/>
        </authorList>
    </citation>
    <scope>NUCLEOTIDE SEQUENCE [LARGE SCALE GENOMIC DNA]</scope>
    <source>
        <strain evidence="2">E4 str. BoNT E BL5262</strain>
    </source>
</reference>
<organism evidence="1 2">
    <name type="scientific">Clostridium butyricum E4 str. BoNT E BL5262</name>
    <dbReference type="NCBI Taxonomy" id="632245"/>
    <lineage>
        <taxon>Bacteria</taxon>
        <taxon>Bacillati</taxon>
        <taxon>Bacillota</taxon>
        <taxon>Clostridia</taxon>
        <taxon>Eubacteriales</taxon>
        <taxon>Clostridiaceae</taxon>
        <taxon>Clostridium</taxon>
    </lineage>
</organism>
<evidence type="ECO:0000313" key="2">
    <source>
        <dbReference type="Proteomes" id="UP000003081"/>
    </source>
</evidence>
<keyword evidence="2" id="KW-1185">Reference proteome</keyword>